<dbReference type="Pfam" id="PF04998">
    <property type="entry name" value="RNA_pol_Rpb1_5"/>
    <property type="match status" value="1"/>
</dbReference>
<evidence type="ECO:0000256" key="5">
    <source>
        <dbReference type="ARBA" id="ARBA00023163"/>
    </source>
</evidence>
<evidence type="ECO:0000256" key="7">
    <source>
        <dbReference type="HAMAP-Rule" id="MF_01322"/>
    </source>
</evidence>
<sequence length="1416" mass="157189">MNQELTNNPFNPLTPAKTFDEIKVSLASPERILSWSFGEIKKPETINYRTFKPERDGLFCARIFGPIKDYECLCGKYKRMKYRGVVCEKCGVEVTLQKVRRERMGHIELAAPVAHIWFLKSLPSRIGLMLDMTLRDLERILYFENYVVIEPGLTDLTYGQLMTEEEFLDAQDAYGLDAFTANIGAEAIREMLAQIDLESEAERLREELKEATGELKPKKIIKRLKIVESFIESGNRPEWMILTVIPVIPPELRPLVPLDGGRFATSDLNDLYRRVINRNNRLKRLIELRAPDIIVRNEKRMLQESVDALFDNGRRGRVITGANKRPLKSLSDMLKGKQGRFRQNLLGKRVDFSGRSVIVTGPELKLHQCGLPKKMALELFKPFIYSRLEAKGLSSTVKQAKKLVEKERPEVWDILDEVIREHPVLLNRAPTLHRLGIQAFEPVLIEGKAIQLHPLVCAAFNADFDGDQMAVHVPLSLEAQLEARVLMMSTNNVLSPANGAPIIVPSQDMILGLYYTTIEREGMPGEGMSFAGVEEVEQALTAGEVHLHSRITARIKQIDGEGNEVWERHETTPGRLKLGALLPLNAKAPFSLVNRLLRKKEVQQVIDTVYRYCGQKESVIFCDQIMSAGFKEAFKAGISFGKGDMVVPEAKWTLVEETREQVKDFEQQYMDGLITQGEKYNKVVDAWSKCNDKVTAAMMETISSKKVDENGAEMEPNSVYMMAHSGARGSVTQMKQLGGMRGLMAKPSGEIIETPIISNFKEGLTVLEYFNSTHGARKGLSDTALKTANSGYLTRRLVDVAQDCIIRQRDCGTDQAITAQAAINDGEIVSSLAERVLGRVAAEDVTRPGTDEVLVAHGELIDERKADLIETANLQKVRIRSPLTCEAEDGVCAMCYGRDLARGTMVNIGEAVGIIAAQSIGEPGTQLTMRTFHIGGVAQGGQQSFLEASQAGTIELQNQQLLTNARGEQIVMGRNMLIVIRDETGEERATHKVGYGSKLFVKDGDEVNRGTKLYEWDPYTLPIIAEKAGTVRYVDLVNGIAVREETDEATGMTQRIVTDWRSVPKGGDLKPEIIIVGEDGEPVRNDAGNPVTYTMSVDAILSVEDGQKIEAGDVVARIPREGAKTKDITGGLPRVAELFEARRPKDHAIIAEIDGYVRFGKDYKNKRRIAIEPADESLDKVEYMVPKGKHIPVQEGDYVQKGDYIMDGNPAPHDILAIMGVEALAEYMIDEVQDVYRLQGVKINDKHIEVIVRQMLQKIEIMESGDTVLLKGEHVDKAEFDEANDKALSKGGRPAHGVPVLLGITKASLQTRSFISAASFQETTRVLTEASVQGKRDKLVGLKENVIVGRLIPAGTGGASSRVRLEAQKRDNSVIEERREAAEAALALEAPQGGDEAIGDEELDTLIVDTPESRDE</sequence>
<keyword evidence="7" id="KW-0460">Magnesium</keyword>
<dbReference type="HAMAP" id="MF_01322">
    <property type="entry name" value="RNApol_bact_RpoC"/>
    <property type="match status" value="1"/>
</dbReference>
<dbReference type="PATRIC" id="fig|1123501.6.peg.4092"/>
<feature type="binding site" evidence="7">
    <location>
        <position position="465"/>
    </location>
    <ligand>
        <name>Mg(2+)</name>
        <dbReference type="ChEBI" id="CHEBI:18420"/>
    </ligand>
</feature>
<dbReference type="InterPro" id="IPR007081">
    <property type="entry name" value="RNA_pol_Rpb1_5"/>
</dbReference>
<dbReference type="Gene3D" id="1.10.1790.20">
    <property type="match status" value="1"/>
</dbReference>
<feature type="binding site" evidence="7">
    <location>
        <position position="463"/>
    </location>
    <ligand>
        <name>Mg(2+)</name>
        <dbReference type="ChEBI" id="CHEBI:18420"/>
    </ligand>
</feature>
<dbReference type="InterPro" id="IPR000722">
    <property type="entry name" value="RNA_pol_asu"/>
</dbReference>
<evidence type="ECO:0000256" key="6">
    <source>
        <dbReference type="ARBA" id="ARBA00048552"/>
    </source>
</evidence>
<feature type="binding site" evidence="7">
    <location>
        <position position="74"/>
    </location>
    <ligand>
        <name>Zn(2+)</name>
        <dbReference type="ChEBI" id="CHEBI:29105"/>
        <label>1</label>
    </ligand>
</feature>
<dbReference type="STRING" id="1123501.Wenmar_03961"/>
<dbReference type="Proteomes" id="UP000035100">
    <property type="component" value="Unassembled WGS sequence"/>
</dbReference>
<dbReference type="eggNOG" id="COG0086">
    <property type="taxonomic scope" value="Bacteria"/>
</dbReference>
<organism evidence="10 11">
    <name type="scientific">Wenxinia marina DSM 24838</name>
    <dbReference type="NCBI Taxonomy" id="1123501"/>
    <lineage>
        <taxon>Bacteria</taxon>
        <taxon>Pseudomonadati</taxon>
        <taxon>Pseudomonadota</taxon>
        <taxon>Alphaproteobacteria</taxon>
        <taxon>Rhodobacterales</taxon>
        <taxon>Roseobacteraceae</taxon>
        <taxon>Wenxinia</taxon>
    </lineage>
</organism>
<evidence type="ECO:0000256" key="1">
    <source>
        <dbReference type="ARBA" id="ARBA00022478"/>
    </source>
</evidence>
<comment type="cofactor">
    <cofactor evidence="7">
        <name>Zn(2+)</name>
        <dbReference type="ChEBI" id="CHEBI:29105"/>
    </cofactor>
    <text evidence="7">Binds 2 Zn(2+) ions per subunit.</text>
</comment>
<keyword evidence="4 7" id="KW-0479">Metal-binding</keyword>
<dbReference type="Gene3D" id="4.10.860.120">
    <property type="entry name" value="RNA polymerase II, clamp domain"/>
    <property type="match status" value="1"/>
</dbReference>
<dbReference type="Gene3D" id="1.10.150.390">
    <property type="match status" value="1"/>
</dbReference>
<dbReference type="OrthoDB" id="9815296at2"/>
<dbReference type="GO" id="GO:0008270">
    <property type="term" value="F:zinc ion binding"/>
    <property type="evidence" value="ECO:0007669"/>
    <property type="project" value="UniProtKB-UniRule"/>
</dbReference>
<accession>A0A0D0P7H1</accession>
<proteinExistence type="inferred from homology"/>
<gene>
    <name evidence="7" type="primary">rpoC</name>
    <name evidence="10" type="ORF">Wenmar_03961</name>
</gene>
<feature type="binding site" evidence="7">
    <location>
        <position position="892"/>
    </location>
    <ligand>
        <name>Zn(2+)</name>
        <dbReference type="ChEBI" id="CHEBI:29105"/>
        <label>2</label>
    </ligand>
</feature>
<dbReference type="GO" id="GO:0003899">
    <property type="term" value="F:DNA-directed RNA polymerase activity"/>
    <property type="evidence" value="ECO:0007669"/>
    <property type="project" value="UniProtKB-UniRule"/>
</dbReference>
<dbReference type="GO" id="GO:0000287">
    <property type="term" value="F:magnesium ion binding"/>
    <property type="evidence" value="ECO:0007669"/>
    <property type="project" value="UniProtKB-UniRule"/>
</dbReference>
<evidence type="ECO:0000259" key="9">
    <source>
        <dbReference type="SMART" id="SM00663"/>
    </source>
</evidence>
<dbReference type="InterPro" id="IPR007080">
    <property type="entry name" value="RNA_pol_Rpb1_1"/>
</dbReference>
<comment type="caution">
    <text evidence="10">The sequence shown here is derived from an EMBL/GenBank/DDBJ whole genome shotgun (WGS) entry which is preliminary data.</text>
</comment>
<feature type="binding site" evidence="7">
    <location>
        <position position="811"/>
    </location>
    <ligand>
        <name>Zn(2+)</name>
        <dbReference type="ChEBI" id="CHEBI:29105"/>
        <label>2</label>
    </ligand>
</feature>
<evidence type="ECO:0000313" key="11">
    <source>
        <dbReference type="Proteomes" id="UP000035100"/>
    </source>
</evidence>
<dbReference type="GO" id="GO:0006351">
    <property type="term" value="P:DNA-templated transcription"/>
    <property type="evidence" value="ECO:0007669"/>
    <property type="project" value="UniProtKB-UniRule"/>
</dbReference>
<dbReference type="Gene3D" id="1.10.274.100">
    <property type="entry name" value="RNA polymerase Rpb1, domain 3"/>
    <property type="match status" value="2"/>
</dbReference>
<dbReference type="CDD" id="cd01609">
    <property type="entry name" value="RNAP_beta'_N"/>
    <property type="match status" value="1"/>
</dbReference>
<keyword evidence="1 7" id="KW-0240">DNA-directed RNA polymerase</keyword>
<dbReference type="Gene3D" id="1.10.132.30">
    <property type="match status" value="1"/>
</dbReference>
<feature type="domain" description="RNA polymerase N-terminal" evidence="9">
    <location>
        <begin position="238"/>
        <end position="517"/>
    </location>
</feature>
<dbReference type="InterPro" id="IPR012754">
    <property type="entry name" value="DNA-dir_RpoC_beta_prime_bact"/>
</dbReference>
<keyword evidence="3 7" id="KW-0548">Nucleotidyltransferase</keyword>
<dbReference type="EMBL" id="AONG01000022">
    <property type="protein sequence ID" value="KIQ67536.1"/>
    <property type="molecule type" value="Genomic_DNA"/>
</dbReference>
<dbReference type="Pfam" id="PF04983">
    <property type="entry name" value="RNA_pol_Rpb1_3"/>
    <property type="match status" value="1"/>
</dbReference>
<feature type="binding site" evidence="7">
    <location>
        <position position="90"/>
    </location>
    <ligand>
        <name>Zn(2+)</name>
        <dbReference type="ChEBI" id="CHEBI:29105"/>
        <label>1</label>
    </ligand>
</feature>
<dbReference type="GO" id="GO:0000428">
    <property type="term" value="C:DNA-directed RNA polymerase complex"/>
    <property type="evidence" value="ECO:0007669"/>
    <property type="project" value="UniProtKB-KW"/>
</dbReference>
<dbReference type="Pfam" id="PF05000">
    <property type="entry name" value="RNA_pol_Rpb1_4"/>
    <property type="match status" value="1"/>
</dbReference>
<evidence type="ECO:0000256" key="3">
    <source>
        <dbReference type="ARBA" id="ARBA00022695"/>
    </source>
</evidence>
<reference evidence="10 11" key="1">
    <citation type="submission" date="2013-01" db="EMBL/GenBank/DDBJ databases">
        <authorList>
            <person name="Fiebig A."/>
            <person name="Goeker M."/>
            <person name="Klenk H.-P.P."/>
        </authorList>
    </citation>
    <scope>NUCLEOTIDE SEQUENCE [LARGE SCALE GENOMIC DNA]</scope>
    <source>
        <strain evidence="10 11">DSM 24838</strain>
    </source>
</reference>
<dbReference type="Gene3D" id="2.40.40.20">
    <property type="match status" value="1"/>
</dbReference>
<evidence type="ECO:0000256" key="2">
    <source>
        <dbReference type="ARBA" id="ARBA00022679"/>
    </source>
</evidence>
<dbReference type="PANTHER" id="PTHR19376">
    <property type="entry name" value="DNA-DIRECTED RNA POLYMERASE"/>
    <property type="match status" value="1"/>
</dbReference>
<comment type="function">
    <text evidence="7 8">DNA-dependent RNA polymerase catalyzes the transcription of DNA into RNA using the four ribonucleoside triphosphates as substrates.</text>
</comment>
<evidence type="ECO:0000256" key="8">
    <source>
        <dbReference type="RuleBase" id="RU004279"/>
    </source>
</evidence>
<keyword evidence="2 7" id="KW-0808">Transferase</keyword>
<dbReference type="InterPro" id="IPR044893">
    <property type="entry name" value="RNA_pol_Rpb1_clamp_domain"/>
</dbReference>
<feature type="binding site" evidence="7">
    <location>
        <position position="72"/>
    </location>
    <ligand>
        <name>Zn(2+)</name>
        <dbReference type="ChEBI" id="CHEBI:29105"/>
        <label>1</label>
    </ligand>
</feature>
<evidence type="ECO:0000256" key="4">
    <source>
        <dbReference type="ARBA" id="ARBA00022723"/>
    </source>
</evidence>
<dbReference type="GO" id="GO:0003677">
    <property type="term" value="F:DNA binding"/>
    <property type="evidence" value="ECO:0007669"/>
    <property type="project" value="UniProtKB-UniRule"/>
</dbReference>
<comment type="catalytic activity">
    <reaction evidence="6 7 8">
        <text>RNA(n) + a ribonucleoside 5'-triphosphate = RNA(n+1) + diphosphate</text>
        <dbReference type="Rhea" id="RHEA:21248"/>
        <dbReference type="Rhea" id="RHEA-COMP:14527"/>
        <dbReference type="Rhea" id="RHEA-COMP:17342"/>
        <dbReference type="ChEBI" id="CHEBI:33019"/>
        <dbReference type="ChEBI" id="CHEBI:61557"/>
        <dbReference type="ChEBI" id="CHEBI:140395"/>
        <dbReference type="EC" id="2.7.7.6"/>
    </reaction>
</comment>
<comment type="subunit">
    <text evidence="7">The RNAP catalytic core consists of 2 alpha, 1 beta, 1 beta' and 1 omega subunit. When a sigma factor is associated with the core the holoenzyme is formed, which can initiate transcription.</text>
</comment>
<dbReference type="SMART" id="SM00663">
    <property type="entry name" value="RPOLA_N"/>
    <property type="match status" value="1"/>
</dbReference>
<feature type="binding site" evidence="7">
    <location>
        <position position="885"/>
    </location>
    <ligand>
        <name>Zn(2+)</name>
        <dbReference type="ChEBI" id="CHEBI:29105"/>
        <label>2</label>
    </ligand>
</feature>
<feature type="binding site" evidence="7">
    <location>
        <position position="895"/>
    </location>
    <ligand>
        <name>Zn(2+)</name>
        <dbReference type="ChEBI" id="CHEBI:29105"/>
        <label>2</label>
    </ligand>
</feature>
<keyword evidence="11" id="KW-1185">Reference proteome</keyword>
<dbReference type="Pfam" id="PF00623">
    <property type="entry name" value="RNA_pol_Rpb1_2"/>
    <property type="match status" value="1"/>
</dbReference>
<dbReference type="Gene3D" id="2.40.50.100">
    <property type="match status" value="3"/>
</dbReference>
<dbReference type="Gene3D" id="1.10.40.90">
    <property type="match status" value="1"/>
</dbReference>
<dbReference type="InterPro" id="IPR042102">
    <property type="entry name" value="RNA_pol_Rpb1_3_sf"/>
</dbReference>
<name>A0A0D0P7H1_9RHOB</name>
<comment type="cofactor">
    <cofactor evidence="7">
        <name>Mg(2+)</name>
        <dbReference type="ChEBI" id="CHEBI:18420"/>
    </cofactor>
    <text evidence="7">Binds 1 Mg(2+) ion per subunit.</text>
</comment>
<dbReference type="InterPro" id="IPR006592">
    <property type="entry name" value="RNA_pol_N"/>
</dbReference>
<dbReference type="InterPro" id="IPR007066">
    <property type="entry name" value="RNA_pol_Rpb1_3"/>
</dbReference>
<keyword evidence="5 7" id="KW-0804">Transcription</keyword>
<dbReference type="EC" id="2.7.7.6" evidence="7"/>
<dbReference type="InterPro" id="IPR038120">
    <property type="entry name" value="Rpb1_funnel_sf"/>
</dbReference>
<dbReference type="NCBIfam" id="TIGR02386">
    <property type="entry name" value="rpoC_TIGR"/>
    <property type="match status" value="1"/>
</dbReference>
<feature type="binding site" evidence="7">
    <location>
        <position position="87"/>
    </location>
    <ligand>
        <name>Zn(2+)</name>
        <dbReference type="ChEBI" id="CHEBI:29105"/>
        <label>1</label>
    </ligand>
</feature>
<dbReference type="InterPro" id="IPR045867">
    <property type="entry name" value="DNA-dir_RpoC_beta_prime"/>
</dbReference>
<dbReference type="SUPFAM" id="SSF64484">
    <property type="entry name" value="beta and beta-prime subunits of DNA dependent RNA-polymerase"/>
    <property type="match status" value="1"/>
</dbReference>
<keyword evidence="7" id="KW-0862">Zinc</keyword>
<dbReference type="PANTHER" id="PTHR19376:SF54">
    <property type="entry name" value="DNA-DIRECTED RNA POLYMERASE SUBUNIT BETA"/>
    <property type="match status" value="1"/>
</dbReference>
<dbReference type="CDD" id="cd02655">
    <property type="entry name" value="RNAP_beta'_C"/>
    <property type="match status" value="1"/>
</dbReference>
<feature type="binding site" evidence="7">
    <location>
        <position position="467"/>
    </location>
    <ligand>
        <name>Mg(2+)</name>
        <dbReference type="ChEBI" id="CHEBI:18420"/>
    </ligand>
</feature>
<protein>
    <recommendedName>
        <fullName evidence="7">DNA-directed RNA polymerase subunit beta'</fullName>
        <shortName evidence="7">RNAP subunit beta'</shortName>
        <ecNumber evidence="7">2.7.7.6</ecNumber>
    </recommendedName>
    <alternativeName>
        <fullName evidence="7">RNA polymerase subunit beta'</fullName>
    </alternativeName>
    <alternativeName>
        <fullName evidence="7">Transcriptase subunit beta'</fullName>
    </alternativeName>
</protein>
<dbReference type="RefSeq" id="WP_018301757.1">
    <property type="nucleotide sequence ID" value="NZ_KB902278.1"/>
</dbReference>
<evidence type="ECO:0000313" key="10">
    <source>
        <dbReference type="EMBL" id="KIQ67536.1"/>
    </source>
</evidence>
<comment type="similarity">
    <text evidence="7 8">Belongs to the RNA polymerase beta' chain family.</text>
</comment>
<dbReference type="Pfam" id="PF04997">
    <property type="entry name" value="RNA_pol_Rpb1_1"/>
    <property type="match status" value="1"/>
</dbReference>
<dbReference type="InterPro" id="IPR007083">
    <property type="entry name" value="RNA_pol_Rpb1_4"/>
</dbReference>